<dbReference type="RefSeq" id="WP_067671124.1">
    <property type="nucleotide sequence ID" value="NZ_CP032228.1"/>
</dbReference>
<gene>
    <name evidence="1" type="ORF">EKJ_20100</name>
</gene>
<name>A0A3T1CJR6_9SPHN</name>
<proteinExistence type="predicted"/>
<dbReference type="GeneID" id="69698107"/>
<evidence type="ECO:0000313" key="1">
    <source>
        <dbReference type="EMBL" id="BBI21163.1"/>
    </source>
</evidence>
<organism evidence="1 2">
    <name type="scientific">Qipengyuania flava</name>
    <dbReference type="NCBI Taxonomy" id="192812"/>
    <lineage>
        <taxon>Bacteria</taxon>
        <taxon>Pseudomonadati</taxon>
        <taxon>Pseudomonadota</taxon>
        <taxon>Alphaproteobacteria</taxon>
        <taxon>Sphingomonadales</taxon>
        <taxon>Erythrobacteraceae</taxon>
        <taxon>Qipengyuania</taxon>
    </lineage>
</organism>
<dbReference type="AlphaFoldDB" id="A0A3T1CJR6"/>
<keyword evidence="2" id="KW-1185">Reference proteome</keyword>
<sequence>MSLLSPLVSLLIALGSPQADAGDTTVRHAPVENEAADATLSSRSIDWRGFLDPRTVPVANQVRIERRVILRISPQPSAMRRGFTAELPRQAPVRMAERPHGDCVSAAEIVGVADRGSRLVMYMRNRQIISAELEKACSPRDFYLGFYVERNDDGKLCVGRDRLMSRAGAKCRVSDFHRLVAVTD</sequence>
<protein>
    <submittedName>
        <fullName evidence="1">Uncharacterized protein</fullName>
    </submittedName>
</protein>
<accession>A0A3T1CJR6</accession>
<dbReference type="Proteomes" id="UP000290057">
    <property type="component" value="Chromosome"/>
</dbReference>
<reference evidence="1 2" key="1">
    <citation type="submission" date="2019-01" db="EMBL/GenBank/DDBJ databases">
        <title>Complete genome sequence of Erythrobacter flavus KJ5.</title>
        <authorList>
            <person name="Kanesaki Y."/>
            <person name="Brotosudarmo T."/>
            <person name="Moriuchi R."/>
            <person name="Awai K."/>
        </authorList>
    </citation>
    <scope>NUCLEOTIDE SEQUENCE [LARGE SCALE GENOMIC DNA]</scope>
    <source>
        <strain evidence="1 2">KJ5</strain>
    </source>
</reference>
<dbReference type="EMBL" id="AP019389">
    <property type="protein sequence ID" value="BBI21163.1"/>
    <property type="molecule type" value="Genomic_DNA"/>
</dbReference>
<evidence type="ECO:0000313" key="2">
    <source>
        <dbReference type="Proteomes" id="UP000290057"/>
    </source>
</evidence>